<gene>
    <name evidence="1" type="ORF">E2C01_066261</name>
</gene>
<dbReference type="Proteomes" id="UP000324222">
    <property type="component" value="Unassembled WGS sequence"/>
</dbReference>
<reference evidence="1 2" key="1">
    <citation type="submission" date="2019-05" db="EMBL/GenBank/DDBJ databases">
        <title>Another draft genome of Portunus trituberculatus and its Hox gene families provides insights of decapod evolution.</title>
        <authorList>
            <person name="Jeong J.-H."/>
            <person name="Song I."/>
            <person name="Kim S."/>
            <person name="Choi T."/>
            <person name="Kim D."/>
            <person name="Ryu S."/>
            <person name="Kim W."/>
        </authorList>
    </citation>
    <scope>NUCLEOTIDE SEQUENCE [LARGE SCALE GENOMIC DNA]</scope>
    <source>
        <tissue evidence="1">Muscle</tissue>
    </source>
</reference>
<sequence length="82" mass="10052">MGRWGKAECRLDGRVSVPVNHDHYRYYYYYHYYYYYYYCYDRCLHHCHYCSTLCFVITIAQCSYMLHVVSLLNGQAHLIIPN</sequence>
<organism evidence="1 2">
    <name type="scientific">Portunus trituberculatus</name>
    <name type="common">Swimming crab</name>
    <name type="synonym">Neptunus trituberculatus</name>
    <dbReference type="NCBI Taxonomy" id="210409"/>
    <lineage>
        <taxon>Eukaryota</taxon>
        <taxon>Metazoa</taxon>
        <taxon>Ecdysozoa</taxon>
        <taxon>Arthropoda</taxon>
        <taxon>Crustacea</taxon>
        <taxon>Multicrustacea</taxon>
        <taxon>Malacostraca</taxon>
        <taxon>Eumalacostraca</taxon>
        <taxon>Eucarida</taxon>
        <taxon>Decapoda</taxon>
        <taxon>Pleocyemata</taxon>
        <taxon>Brachyura</taxon>
        <taxon>Eubrachyura</taxon>
        <taxon>Portunoidea</taxon>
        <taxon>Portunidae</taxon>
        <taxon>Portuninae</taxon>
        <taxon>Portunus</taxon>
    </lineage>
</organism>
<evidence type="ECO:0000313" key="2">
    <source>
        <dbReference type="Proteomes" id="UP000324222"/>
    </source>
</evidence>
<dbReference type="AlphaFoldDB" id="A0A5B7HQG3"/>
<dbReference type="EMBL" id="VSRR010033863">
    <property type="protein sequence ID" value="MPC71969.1"/>
    <property type="molecule type" value="Genomic_DNA"/>
</dbReference>
<proteinExistence type="predicted"/>
<accession>A0A5B7HQG3</accession>
<name>A0A5B7HQG3_PORTR</name>
<protein>
    <submittedName>
        <fullName evidence="1">Uncharacterized protein</fullName>
    </submittedName>
</protein>
<comment type="caution">
    <text evidence="1">The sequence shown here is derived from an EMBL/GenBank/DDBJ whole genome shotgun (WGS) entry which is preliminary data.</text>
</comment>
<keyword evidence="2" id="KW-1185">Reference proteome</keyword>
<evidence type="ECO:0000313" key="1">
    <source>
        <dbReference type="EMBL" id="MPC71969.1"/>
    </source>
</evidence>